<feature type="compositionally biased region" description="Polar residues" evidence="1">
    <location>
        <begin position="1"/>
        <end position="25"/>
    </location>
</feature>
<gene>
    <name evidence="2" type="ORF">KIW84_010524</name>
</gene>
<reference evidence="2 3" key="1">
    <citation type="journal article" date="2022" name="Nat. Genet.">
        <title>Improved pea reference genome and pan-genome highlight genomic features and evolutionary characteristics.</title>
        <authorList>
            <person name="Yang T."/>
            <person name="Liu R."/>
            <person name="Luo Y."/>
            <person name="Hu S."/>
            <person name="Wang D."/>
            <person name="Wang C."/>
            <person name="Pandey M.K."/>
            <person name="Ge S."/>
            <person name="Xu Q."/>
            <person name="Li N."/>
            <person name="Li G."/>
            <person name="Huang Y."/>
            <person name="Saxena R.K."/>
            <person name="Ji Y."/>
            <person name="Li M."/>
            <person name="Yan X."/>
            <person name="He Y."/>
            <person name="Liu Y."/>
            <person name="Wang X."/>
            <person name="Xiang C."/>
            <person name="Varshney R.K."/>
            <person name="Ding H."/>
            <person name="Gao S."/>
            <person name="Zong X."/>
        </authorList>
    </citation>
    <scope>NUCLEOTIDE SEQUENCE [LARGE SCALE GENOMIC DNA]</scope>
    <source>
        <strain evidence="2 3">cv. Zhongwan 6</strain>
    </source>
</reference>
<dbReference type="PANTHER" id="PTHR33670">
    <property type="entry name" value="SPLICING FACTOR, PROLINE- AND GLUTAMINE-RICH-LIKE"/>
    <property type="match status" value="1"/>
</dbReference>
<dbReference type="Gramene" id="Psat1g022640.1">
    <property type="protein sequence ID" value="Psat1g022640.1.cds"/>
    <property type="gene ID" value="Psat1g022640"/>
</dbReference>
<keyword evidence="3" id="KW-1185">Reference proteome</keyword>
<dbReference type="EMBL" id="JAMSHJ010000001">
    <property type="protein sequence ID" value="KAI5441093.1"/>
    <property type="molecule type" value="Genomic_DNA"/>
</dbReference>
<dbReference type="AlphaFoldDB" id="A0A9D4YMG5"/>
<evidence type="ECO:0000256" key="1">
    <source>
        <dbReference type="SAM" id="MobiDB-lite"/>
    </source>
</evidence>
<accession>A0A9D4YMG5</accession>
<comment type="caution">
    <text evidence="2">The sequence shown here is derived from an EMBL/GenBank/DDBJ whole genome shotgun (WGS) entry which is preliminary data.</text>
</comment>
<evidence type="ECO:0000313" key="2">
    <source>
        <dbReference type="EMBL" id="KAI5441093.1"/>
    </source>
</evidence>
<feature type="region of interest" description="Disordered" evidence="1">
    <location>
        <begin position="1"/>
        <end position="56"/>
    </location>
</feature>
<feature type="region of interest" description="Disordered" evidence="1">
    <location>
        <begin position="75"/>
        <end position="103"/>
    </location>
</feature>
<protein>
    <submittedName>
        <fullName evidence="2">Uncharacterized protein</fullName>
    </submittedName>
</protein>
<dbReference type="Gramene" id="Psat01G0052400-T1">
    <property type="protein sequence ID" value="KAI5441093.1"/>
    <property type="gene ID" value="KIW84_010524"/>
</dbReference>
<dbReference type="Proteomes" id="UP001058974">
    <property type="component" value="Chromosome 1"/>
</dbReference>
<proteinExistence type="predicted"/>
<evidence type="ECO:0000313" key="3">
    <source>
        <dbReference type="Proteomes" id="UP001058974"/>
    </source>
</evidence>
<feature type="compositionally biased region" description="Basic and acidic residues" evidence="1">
    <location>
        <begin position="75"/>
        <end position="85"/>
    </location>
</feature>
<organism evidence="2 3">
    <name type="scientific">Pisum sativum</name>
    <name type="common">Garden pea</name>
    <name type="synonym">Lathyrus oleraceus</name>
    <dbReference type="NCBI Taxonomy" id="3888"/>
    <lineage>
        <taxon>Eukaryota</taxon>
        <taxon>Viridiplantae</taxon>
        <taxon>Streptophyta</taxon>
        <taxon>Embryophyta</taxon>
        <taxon>Tracheophyta</taxon>
        <taxon>Spermatophyta</taxon>
        <taxon>Magnoliopsida</taxon>
        <taxon>eudicotyledons</taxon>
        <taxon>Gunneridae</taxon>
        <taxon>Pentapetalae</taxon>
        <taxon>rosids</taxon>
        <taxon>fabids</taxon>
        <taxon>Fabales</taxon>
        <taxon>Fabaceae</taxon>
        <taxon>Papilionoideae</taxon>
        <taxon>50 kb inversion clade</taxon>
        <taxon>NPAAA clade</taxon>
        <taxon>Hologalegina</taxon>
        <taxon>IRL clade</taxon>
        <taxon>Fabeae</taxon>
        <taxon>Lathyrus</taxon>
    </lineage>
</organism>
<dbReference type="Gramene" id="PSAT_LOCUS7184_t1">
    <property type="protein sequence ID" value="CAL5186878.1"/>
    <property type="gene ID" value="PSAT_LOCUS7184"/>
</dbReference>
<dbReference type="PANTHER" id="PTHR33670:SF15">
    <property type="entry name" value="OS02G0797600 PROTEIN"/>
    <property type="match status" value="1"/>
</dbReference>
<name>A0A9D4YMG5_PEA</name>
<feature type="region of interest" description="Disordered" evidence="1">
    <location>
        <begin position="122"/>
        <end position="152"/>
    </location>
</feature>
<sequence length="152" mass="16229">MGTSFLLQSNDSSSIITNPNSNQSTRRNRLPTAVNPSSRNESRSRSGGDRNCTVKHPGLNLVMGQVKILKRGEKLSPDNVMKSEDEGCYDSMLGSTDRLGPDPQTVEKQVRVLDLTGGLYAGQTSVLSPPPSSVPVPGFLGTKKGAVSDDLK</sequence>